<gene>
    <name evidence="1" type="ORF">F4Y60_10475</name>
</gene>
<name>A0A6B0Y341_9RHOB</name>
<reference evidence="1" key="1">
    <citation type="submission" date="2019-09" db="EMBL/GenBank/DDBJ databases">
        <title>Characterisation of the sponge microbiome using genome-centric metagenomics.</title>
        <authorList>
            <person name="Engelberts J.P."/>
            <person name="Robbins S.J."/>
            <person name="De Goeij J.M."/>
            <person name="Aranda M."/>
            <person name="Bell S.C."/>
            <person name="Webster N.S."/>
        </authorList>
    </citation>
    <scope>NUCLEOTIDE SEQUENCE</scope>
    <source>
        <strain evidence="1">SB0664_bin_43</strain>
    </source>
</reference>
<organism evidence="1">
    <name type="scientific">Boseongicola sp. SB0664_bin_43</name>
    <dbReference type="NCBI Taxonomy" id="2604844"/>
    <lineage>
        <taxon>Bacteria</taxon>
        <taxon>Pseudomonadati</taxon>
        <taxon>Pseudomonadota</taxon>
        <taxon>Alphaproteobacteria</taxon>
        <taxon>Rhodobacterales</taxon>
        <taxon>Paracoccaceae</taxon>
        <taxon>Boseongicola</taxon>
    </lineage>
</organism>
<evidence type="ECO:0000313" key="1">
    <source>
        <dbReference type="EMBL" id="MXY34487.1"/>
    </source>
</evidence>
<proteinExistence type="predicted"/>
<dbReference type="EMBL" id="VXRY01000423">
    <property type="protein sequence ID" value="MXY34487.1"/>
    <property type="molecule type" value="Genomic_DNA"/>
</dbReference>
<dbReference type="AlphaFoldDB" id="A0A6B0Y341"/>
<protein>
    <submittedName>
        <fullName evidence="1">Uncharacterized protein</fullName>
    </submittedName>
</protein>
<comment type="caution">
    <text evidence="1">The sequence shown here is derived from an EMBL/GenBank/DDBJ whole genome shotgun (WGS) entry which is preliminary data.</text>
</comment>
<sequence>MKGLDTLLKAIPRRIHETGKKIVWGRLELMSNVHHVNEALVRSNSGTMQMILAGVRSKDREHKRDSLLGRFAVERVGRSKEFFPSNLSIT</sequence>
<accession>A0A6B0Y341</accession>